<evidence type="ECO:0000256" key="4">
    <source>
        <dbReference type="ARBA" id="ARBA00022806"/>
    </source>
</evidence>
<dbReference type="EC" id="5.6.2.4" evidence="9"/>
<feature type="domain" description="Helicase C-terminal" evidence="12">
    <location>
        <begin position="482"/>
        <end position="636"/>
    </location>
</feature>
<dbReference type="RefSeq" id="WP_007783312.1">
    <property type="nucleotide sequence ID" value="NZ_CM001441.1"/>
</dbReference>
<dbReference type="eggNOG" id="COG0514">
    <property type="taxonomic scope" value="Bacteria"/>
</dbReference>
<evidence type="ECO:0000259" key="13">
    <source>
        <dbReference type="PROSITE" id="PS51198"/>
    </source>
</evidence>
<dbReference type="PROSITE" id="PS51194">
    <property type="entry name" value="HELICASE_CTER"/>
    <property type="match status" value="1"/>
</dbReference>
<evidence type="ECO:0000313" key="14">
    <source>
        <dbReference type="EMBL" id="EHQ89569.1"/>
    </source>
</evidence>
<dbReference type="SMART" id="SM00490">
    <property type="entry name" value="HELICc"/>
    <property type="match status" value="1"/>
</dbReference>
<dbReference type="CDD" id="cd17932">
    <property type="entry name" value="DEXQc_UvrD"/>
    <property type="match status" value="1"/>
</dbReference>
<dbReference type="CDD" id="cd17920">
    <property type="entry name" value="DEXHc_RecQ"/>
    <property type="match status" value="1"/>
</dbReference>
<dbReference type="PROSITE" id="PS51198">
    <property type="entry name" value="UVRD_HELICASE_ATP_BIND"/>
    <property type="match status" value="1"/>
</dbReference>
<dbReference type="InterPro" id="IPR014017">
    <property type="entry name" value="DNA_helicase_UvrD-like_C"/>
</dbReference>
<evidence type="ECO:0000256" key="3">
    <source>
        <dbReference type="ARBA" id="ARBA00022801"/>
    </source>
</evidence>
<dbReference type="Pfam" id="PF13361">
    <property type="entry name" value="UvrD_C"/>
    <property type="match status" value="1"/>
</dbReference>
<evidence type="ECO:0000313" key="15">
    <source>
        <dbReference type="Proteomes" id="UP000005104"/>
    </source>
</evidence>
<dbReference type="PROSITE" id="PS51192">
    <property type="entry name" value="HELICASE_ATP_BIND_1"/>
    <property type="match status" value="1"/>
</dbReference>
<evidence type="ECO:0000256" key="5">
    <source>
        <dbReference type="ARBA" id="ARBA00022840"/>
    </source>
</evidence>
<keyword evidence="4 10" id="KW-0347">Helicase</keyword>
<dbReference type="EMBL" id="CM001441">
    <property type="protein sequence ID" value="EHQ89569.1"/>
    <property type="molecule type" value="Genomic_DNA"/>
</dbReference>
<evidence type="ECO:0000256" key="9">
    <source>
        <dbReference type="ARBA" id="ARBA00034808"/>
    </source>
</evidence>
<dbReference type="InterPro" id="IPR014001">
    <property type="entry name" value="Helicase_ATP-bd"/>
</dbReference>
<gene>
    <name evidence="14" type="ORF">DesyoDRAFT_2496</name>
</gene>
<dbReference type="InterPro" id="IPR001650">
    <property type="entry name" value="Helicase_C-like"/>
</dbReference>
<accession>H5Y4H1</accession>
<dbReference type="InterPro" id="IPR011545">
    <property type="entry name" value="DEAD/DEAH_box_helicase_dom"/>
</dbReference>
<keyword evidence="7" id="KW-0413">Isomerase</keyword>
<keyword evidence="2 10" id="KW-0547">Nucleotide-binding</keyword>
<dbReference type="Gene3D" id="3.30.420.10">
    <property type="entry name" value="Ribonuclease H-like superfamily/Ribonuclease H"/>
    <property type="match status" value="1"/>
</dbReference>
<feature type="domain" description="Helicase ATP-binding" evidence="11">
    <location>
        <begin position="279"/>
        <end position="459"/>
    </location>
</feature>
<evidence type="ECO:0000256" key="2">
    <source>
        <dbReference type="ARBA" id="ARBA00022741"/>
    </source>
</evidence>
<feature type="domain" description="UvrD-like helicase ATP-binding" evidence="13">
    <location>
        <begin position="1056"/>
        <end position="1387"/>
    </location>
</feature>
<feature type="binding site" evidence="10">
    <location>
        <begin position="1077"/>
        <end position="1084"/>
    </location>
    <ligand>
        <name>ATP</name>
        <dbReference type="ChEBI" id="CHEBI:30616"/>
    </ligand>
</feature>
<keyword evidence="3 10" id="KW-0378">Hydrolase</keyword>
<dbReference type="GO" id="GO:0006310">
    <property type="term" value="P:DNA recombination"/>
    <property type="evidence" value="ECO:0007669"/>
    <property type="project" value="InterPro"/>
</dbReference>
<dbReference type="GO" id="GO:0006281">
    <property type="term" value="P:DNA repair"/>
    <property type="evidence" value="ECO:0007669"/>
    <property type="project" value="TreeGrafter"/>
</dbReference>
<dbReference type="Proteomes" id="UP000005104">
    <property type="component" value="Chromosome"/>
</dbReference>
<evidence type="ECO:0000256" key="10">
    <source>
        <dbReference type="PROSITE-ProRule" id="PRU00560"/>
    </source>
</evidence>
<dbReference type="HOGENOM" id="CLU_002862_0_0_9"/>
<evidence type="ECO:0000256" key="1">
    <source>
        <dbReference type="ARBA" id="ARBA00005446"/>
    </source>
</evidence>
<comment type="similarity">
    <text evidence="1">Belongs to the helicase family. RecQ subfamily.</text>
</comment>
<comment type="catalytic activity">
    <reaction evidence="8">
        <text>Couples ATP hydrolysis with the unwinding of duplex DNA by translocating in the 3'-5' direction.</text>
        <dbReference type="EC" id="5.6.2.4"/>
    </reaction>
</comment>
<dbReference type="PANTHER" id="PTHR13710:SF105">
    <property type="entry name" value="ATP-DEPENDENT DNA HELICASE Q1"/>
    <property type="match status" value="1"/>
</dbReference>
<dbReference type="InterPro" id="IPR012337">
    <property type="entry name" value="RNaseH-like_sf"/>
</dbReference>
<evidence type="ECO:0000259" key="11">
    <source>
        <dbReference type="PROSITE" id="PS51192"/>
    </source>
</evidence>
<name>H5Y4H1_9FIRM</name>
<dbReference type="GO" id="GO:0005524">
    <property type="term" value="F:ATP binding"/>
    <property type="evidence" value="ECO:0007669"/>
    <property type="project" value="UniProtKB-UniRule"/>
</dbReference>
<dbReference type="SUPFAM" id="SSF53098">
    <property type="entry name" value="Ribonuclease H-like"/>
    <property type="match status" value="1"/>
</dbReference>
<dbReference type="PANTHER" id="PTHR13710">
    <property type="entry name" value="DNA HELICASE RECQ FAMILY MEMBER"/>
    <property type="match status" value="1"/>
</dbReference>
<evidence type="ECO:0000256" key="8">
    <source>
        <dbReference type="ARBA" id="ARBA00034617"/>
    </source>
</evidence>
<sequence>MRTKEETTLKPIVFIDTEIEPKSGKVLDIGGVKGDGGSFHSNSLVDFAKFLQGSDYVCGHNIIKHDLQYIRRALIAAGLEDPEIIDTLFLSPLLFPAKPYHKLVKDDKLQTEDTNNPLNDAIKVKDLFFDEIAAFQQADDGLKQIFYQLLREQKEFVSFFHFLGYQGDNIHLEKAIREKFHSQICANSDLARIIGDYPVELAYCLALIHTDNRYSITPPWVLKSYPAVERIMFLLRSSPCLTGCEYCDQALDVQQGLKRFFGFDHYRTYAGEPLQEQAVQAAVDNKSLLAVFPTGGGKSITFQVPALMSGVSTKGLTVVISPLQSLMKDQVDNLEKLNITDAVTINGLLDPIERAKALERVENGSASILYISPESLRSKTIERLLLGRNVVRFVIDEAHCFSSWGQDFRVDYLYIGDFIKYYQEMKSLGEGIPVSCFTATAKQKVIADIRDYFKEKLALELEVFSSNASRSNLHYEVFEKQDEEDKYNTLRNMIEEKNCPTIVYVSRTRKAEGLAQRLNQDGYVAGAYHGQMDKQEKSENQDAFMGGELQIMVATSAFGMGVDKKDVGLVIHYDISDSLENYVQEAGRAGRDERISAACCVLFNDDDLSKHFVMLNQTKLSIQEIQQVWKAVKDLTRSRKQVSQSTLEIARKAGWDDSIMDIGTRVTTAIAALENAGYLKRGQNSPKLYANSILARNAEEAIQKIDRSSRFSDKQKEQAARIIKKLISSKSKGRSGDEVAEARIDYISDHLGIVKEDVIRIVNLLREEKILADAKDLNAFIKKKDSRKNSLSILKTYGQIEKFLLTIIGDEEKIIHLKELNEQAEGADCAEVSPSKLKTILNLWAIKNWIKRQTTPHSKNHLAVLALFDRETLAAKLEKRNEIARFILDVLYDRSQADPAADESSREEVPVAFSVLELKDQYARRSTLFQTGATTAEIEDALFYLSRIEALKIEGGFMVVYNGLTIERLEQDNKKRYKLEDYQRLEEYYRNKVQQIHIVGEYARKMIRNYQEALQFVDDYFKLNYTSFLQRYFPGSRQDEIQRNITPAKFKQLFGELSPTQLKIIKDKESRIMVVAAGPGSGKTRILVHKLASLLLMEDVKHEQLLMVTFSRSAATEFKKRLLKLIGNAANYIEIKTFHSYCFDLLGRVGSLEKSGNVIQEAIKRIKNGQVEPGRITKTVLVIDEAQDMDAHEFALVKALMEENEGMRIIAVGDDDQNIFEFRGASSKYMESLITEHGAVLVELVENYRSKGNLVDFANQFLTRLPNRLKHTPIMAVKSDHGRIKRLCYGSRYLLMPLVEDLLAQGLTGSTCVLTKRNEEALQIAGLLMKKGRQAKLIQSNEGFNLYNLLEIRYFLSRLNLTEDVYIIRDDLWETAKRKLAERFRGSLNLESCLNLIKDFEAVNLKYKYKSDLEIFIRESALEDFSGENMETVFVSTIHKAKGREFDNVFLMLDHFDPGTQEAKRQLYVALTRARNNLTLYDNGNYLNFIKAEAMQVVVDSQTYLPPQELVMQLSHRDVQLDFFLYCRHLVKDLQSGEFLGVDGKGCYNTKGQAVLKFSRQFLQQIEGMRQKNYVPKTAKIRFIVYWKKENTEVEVRIVLPELYFEKKLP</sequence>
<keyword evidence="6" id="KW-0238">DNA-binding</keyword>
<evidence type="ECO:0000256" key="6">
    <source>
        <dbReference type="ARBA" id="ARBA00023125"/>
    </source>
</evidence>
<dbReference type="STRING" id="768710.DesyoDRAFT_2496"/>
<dbReference type="InterPro" id="IPR014016">
    <property type="entry name" value="UvrD-like_ATP-bd"/>
</dbReference>
<evidence type="ECO:0000256" key="7">
    <source>
        <dbReference type="ARBA" id="ARBA00023235"/>
    </source>
</evidence>
<evidence type="ECO:0000259" key="12">
    <source>
        <dbReference type="PROSITE" id="PS51194"/>
    </source>
</evidence>
<dbReference type="GO" id="GO:0009378">
    <property type="term" value="F:four-way junction helicase activity"/>
    <property type="evidence" value="ECO:0007669"/>
    <property type="project" value="TreeGrafter"/>
</dbReference>
<dbReference type="InterPro" id="IPR027417">
    <property type="entry name" value="P-loop_NTPase"/>
</dbReference>
<keyword evidence="15" id="KW-1185">Reference proteome</keyword>
<dbReference type="GO" id="GO:0003677">
    <property type="term" value="F:DNA binding"/>
    <property type="evidence" value="ECO:0007669"/>
    <property type="project" value="UniProtKB-KW"/>
</dbReference>
<dbReference type="GO" id="GO:0043138">
    <property type="term" value="F:3'-5' DNA helicase activity"/>
    <property type="evidence" value="ECO:0007669"/>
    <property type="project" value="UniProtKB-EC"/>
</dbReference>
<dbReference type="GO" id="GO:0005694">
    <property type="term" value="C:chromosome"/>
    <property type="evidence" value="ECO:0007669"/>
    <property type="project" value="TreeGrafter"/>
</dbReference>
<dbReference type="GO" id="GO:0016787">
    <property type="term" value="F:hydrolase activity"/>
    <property type="evidence" value="ECO:0007669"/>
    <property type="project" value="UniProtKB-UniRule"/>
</dbReference>
<reference evidence="14 15" key="1">
    <citation type="submission" date="2011-11" db="EMBL/GenBank/DDBJ databases">
        <title>The Noncontiguous Finished genome of Desulfosporosinus youngiae DSM 17734.</title>
        <authorList>
            <consortium name="US DOE Joint Genome Institute (JGI-PGF)"/>
            <person name="Lucas S."/>
            <person name="Han J."/>
            <person name="Lapidus A."/>
            <person name="Cheng J.-F."/>
            <person name="Goodwin L."/>
            <person name="Pitluck S."/>
            <person name="Peters L."/>
            <person name="Ovchinnikova G."/>
            <person name="Lu M."/>
            <person name="Land M.L."/>
            <person name="Hauser L."/>
            <person name="Pester M."/>
            <person name="Spring S."/>
            <person name="Ollivier B."/>
            <person name="Rattei T."/>
            <person name="Klenk H.-P."/>
            <person name="Wagner M."/>
            <person name="Loy A."/>
            <person name="Woyke T.J."/>
        </authorList>
    </citation>
    <scope>NUCLEOTIDE SEQUENCE [LARGE SCALE GENOMIC DNA]</scope>
    <source>
        <strain evidence="14 15">DSM 17734</strain>
    </source>
</reference>
<dbReference type="Gene3D" id="3.40.50.300">
    <property type="entry name" value="P-loop containing nucleotide triphosphate hydrolases"/>
    <property type="match status" value="4"/>
</dbReference>
<organism evidence="14 15">
    <name type="scientific">Desulfosporosinus youngiae DSM 17734</name>
    <dbReference type="NCBI Taxonomy" id="768710"/>
    <lineage>
        <taxon>Bacteria</taxon>
        <taxon>Bacillati</taxon>
        <taxon>Bacillota</taxon>
        <taxon>Clostridia</taxon>
        <taxon>Eubacteriales</taxon>
        <taxon>Desulfitobacteriaceae</taxon>
        <taxon>Desulfosporosinus</taxon>
    </lineage>
</organism>
<dbReference type="eggNOG" id="COG0210">
    <property type="taxonomic scope" value="Bacteria"/>
</dbReference>
<dbReference type="NCBIfam" id="TIGR00614">
    <property type="entry name" value="recQ_fam"/>
    <property type="match status" value="1"/>
</dbReference>
<proteinExistence type="inferred from homology"/>
<dbReference type="InterPro" id="IPR004589">
    <property type="entry name" value="DNA_helicase_ATP-dep_RecQ"/>
</dbReference>
<dbReference type="InterPro" id="IPR036397">
    <property type="entry name" value="RNaseH_sf"/>
</dbReference>
<dbReference type="Pfam" id="PF00580">
    <property type="entry name" value="UvrD-helicase"/>
    <property type="match status" value="2"/>
</dbReference>
<keyword evidence="5 10" id="KW-0067">ATP-binding</keyword>
<dbReference type="SUPFAM" id="SSF52540">
    <property type="entry name" value="P-loop containing nucleoside triphosphate hydrolases"/>
    <property type="match status" value="2"/>
</dbReference>
<dbReference type="Pfam" id="PF00270">
    <property type="entry name" value="DEAD"/>
    <property type="match status" value="1"/>
</dbReference>
<dbReference type="SMART" id="SM00487">
    <property type="entry name" value="DEXDc"/>
    <property type="match status" value="1"/>
</dbReference>
<dbReference type="Pfam" id="PF00271">
    <property type="entry name" value="Helicase_C"/>
    <property type="match status" value="1"/>
</dbReference>
<dbReference type="GO" id="GO:0005737">
    <property type="term" value="C:cytoplasm"/>
    <property type="evidence" value="ECO:0007669"/>
    <property type="project" value="TreeGrafter"/>
</dbReference>
<protein>
    <recommendedName>
        <fullName evidence="9">DNA 3'-5' helicase</fullName>
        <ecNumber evidence="9">5.6.2.4</ecNumber>
    </recommendedName>
</protein>